<proteinExistence type="predicted"/>
<dbReference type="Proteomes" id="UP000615446">
    <property type="component" value="Unassembled WGS sequence"/>
</dbReference>
<dbReference type="AlphaFoldDB" id="A0A2Z6SA08"/>
<organism evidence="1 3">
    <name type="scientific">Rhizophagus clarus</name>
    <dbReference type="NCBI Taxonomy" id="94130"/>
    <lineage>
        <taxon>Eukaryota</taxon>
        <taxon>Fungi</taxon>
        <taxon>Fungi incertae sedis</taxon>
        <taxon>Mucoromycota</taxon>
        <taxon>Glomeromycotina</taxon>
        <taxon>Glomeromycetes</taxon>
        <taxon>Glomerales</taxon>
        <taxon>Glomeraceae</taxon>
        <taxon>Rhizophagus</taxon>
    </lineage>
</organism>
<protein>
    <submittedName>
        <fullName evidence="2">Zinc finger BED domain-containing protein 4-like</fullName>
    </submittedName>
</protein>
<reference evidence="2" key="2">
    <citation type="submission" date="2019-10" db="EMBL/GenBank/DDBJ databases">
        <title>Conservation and host-specific expression of non-tandemly repeated heterogenous ribosome RNA gene in arbuscular mycorrhizal fungi.</title>
        <authorList>
            <person name="Maeda T."/>
            <person name="Kobayashi Y."/>
            <person name="Nakagawa T."/>
            <person name="Ezawa T."/>
            <person name="Yamaguchi K."/>
            <person name="Bino T."/>
            <person name="Nishimoto Y."/>
            <person name="Shigenobu S."/>
            <person name="Kawaguchi M."/>
        </authorList>
    </citation>
    <scope>NUCLEOTIDE SEQUENCE</scope>
    <source>
        <strain evidence="2">HR1</strain>
    </source>
</reference>
<dbReference type="EMBL" id="BEXD01004035">
    <property type="protein sequence ID" value="GBC05852.1"/>
    <property type="molecule type" value="Genomic_DNA"/>
</dbReference>
<accession>A0A2Z6SA08</accession>
<evidence type="ECO:0000313" key="3">
    <source>
        <dbReference type="Proteomes" id="UP000247702"/>
    </source>
</evidence>
<name>A0A2Z6SA08_9GLOM</name>
<gene>
    <name evidence="2" type="ORF">RCL2_000480000</name>
    <name evidence="1" type="ORF">RclHR1_06480002</name>
</gene>
<evidence type="ECO:0000313" key="1">
    <source>
        <dbReference type="EMBL" id="GBC05852.1"/>
    </source>
</evidence>
<sequence>MLSWYGSSSSLLTHLSGTHHITKDIAIKYNEKELKNPSTSSIKSHHPFKQKSLTKNIVAFIIGTVQLLSIVEDLDFINMINGFDKYYKVSYTKTLKNQISKTCEIGKDTLKNQLSYIQHISLTLDT</sequence>
<evidence type="ECO:0000313" key="2">
    <source>
        <dbReference type="EMBL" id="GES77428.1"/>
    </source>
</evidence>
<keyword evidence="3" id="KW-1185">Reference proteome</keyword>
<dbReference type="EMBL" id="BLAL01000030">
    <property type="protein sequence ID" value="GES77428.1"/>
    <property type="molecule type" value="Genomic_DNA"/>
</dbReference>
<dbReference type="Proteomes" id="UP000247702">
    <property type="component" value="Unassembled WGS sequence"/>
</dbReference>
<comment type="caution">
    <text evidence="1">The sequence shown here is derived from an EMBL/GenBank/DDBJ whole genome shotgun (WGS) entry which is preliminary data.</text>
</comment>
<dbReference type="OrthoDB" id="2426277at2759"/>
<reference evidence="1 3" key="1">
    <citation type="submission" date="2017-11" db="EMBL/GenBank/DDBJ databases">
        <title>The genome of Rhizophagus clarus HR1 reveals common genetic basis of auxotrophy among arbuscular mycorrhizal fungi.</title>
        <authorList>
            <person name="Kobayashi Y."/>
        </authorList>
    </citation>
    <scope>NUCLEOTIDE SEQUENCE [LARGE SCALE GENOMIC DNA]</scope>
    <source>
        <strain evidence="1 3">HR1</strain>
    </source>
</reference>